<evidence type="ECO:0000313" key="1">
    <source>
        <dbReference type="EMBL" id="KAK7539803.1"/>
    </source>
</evidence>
<name>A0ABR1LXA4_9PEZI</name>
<gene>
    <name evidence="1" type="ORF">J3D65DRAFT_298230</name>
</gene>
<proteinExistence type="predicted"/>
<accession>A0ABR1LXA4</accession>
<sequence>MLGCLSRIANCRRIQLVAPADPSFQAPARPKKKKKKNISRHAALFHGRGLHFYSFVRPVPLSAAGPGLGQPSLDLLFFPEAALLSVVHRRSVRANPCESSLWLAGCAASWHLQSLWPKSLEPQHQIHRMCHCQICALRTTFMHQPVTNLSCSSVFQPATLSHKQPLCNASTVPMRLLGHCWPTQRCRVDNDERTRTCFASSWSHAEVGLSSRLRLSAPEGVKIDTRPRK</sequence>
<protein>
    <submittedName>
        <fullName evidence="1">Uncharacterized protein</fullName>
    </submittedName>
</protein>
<dbReference type="RefSeq" id="XP_066657074.1">
    <property type="nucleotide sequence ID" value="XM_066795176.1"/>
</dbReference>
<organism evidence="1 2">
    <name type="scientific">Phyllosticta citribraziliensis</name>
    <dbReference type="NCBI Taxonomy" id="989973"/>
    <lineage>
        <taxon>Eukaryota</taxon>
        <taxon>Fungi</taxon>
        <taxon>Dikarya</taxon>
        <taxon>Ascomycota</taxon>
        <taxon>Pezizomycotina</taxon>
        <taxon>Dothideomycetes</taxon>
        <taxon>Dothideomycetes incertae sedis</taxon>
        <taxon>Botryosphaeriales</taxon>
        <taxon>Phyllostictaceae</taxon>
        <taxon>Phyllosticta</taxon>
    </lineage>
</organism>
<dbReference type="Proteomes" id="UP001360953">
    <property type="component" value="Unassembled WGS sequence"/>
</dbReference>
<reference evidence="1 2" key="1">
    <citation type="submission" date="2024-04" db="EMBL/GenBank/DDBJ databases">
        <title>Phyllosticta paracitricarpa is synonymous to the EU quarantine fungus P. citricarpa based on phylogenomic analyses.</title>
        <authorList>
            <consortium name="Lawrence Berkeley National Laboratory"/>
            <person name="Van ingen-buijs V.A."/>
            <person name="Van westerhoven A.C."/>
            <person name="Haridas S."/>
            <person name="Skiadas P."/>
            <person name="Martin F."/>
            <person name="Groenewald J.Z."/>
            <person name="Crous P.W."/>
            <person name="Seidl M.F."/>
        </authorList>
    </citation>
    <scope>NUCLEOTIDE SEQUENCE [LARGE SCALE GENOMIC DNA]</scope>
    <source>
        <strain evidence="1 2">CPC 17464</strain>
    </source>
</reference>
<dbReference type="GeneID" id="92028082"/>
<dbReference type="EMBL" id="JBBPEH010000004">
    <property type="protein sequence ID" value="KAK7539803.1"/>
    <property type="molecule type" value="Genomic_DNA"/>
</dbReference>
<evidence type="ECO:0000313" key="2">
    <source>
        <dbReference type="Proteomes" id="UP001360953"/>
    </source>
</evidence>
<comment type="caution">
    <text evidence="1">The sequence shown here is derived from an EMBL/GenBank/DDBJ whole genome shotgun (WGS) entry which is preliminary data.</text>
</comment>
<keyword evidence="2" id="KW-1185">Reference proteome</keyword>